<keyword evidence="4" id="KW-1003">Cell membrane</keyword>
<dbReference type="InterPro" id="IPR003599">
    <property type="entry name" value="Ig_sub"/>
</dbReference>
<evidence type="ECO:0000256" key="1">
    <source>
        <dbReference type="ARBA" id="ARBA00003467"/>
    </source>
</evidence>
<evidence type="ECO:0000256" key="6">
    <source>
        <dbReference type="ARBA" id="ARBA00022729"/>
    </source>
</evidence>
<evidence type="ECO:0000256" key="7">
    <source>
        <dbReference type="ARBA" id="ARBA00023136"/>
    </source>
</evidence>
<dbReference type="SUPFAM" id="SSF48726">
    <property type="entry name" value="Immunoglobulin"/>
    <property type="match status" value="2"/>
</dbReference>
<keyword evidence="5" id="KW-0336">GPI-anchor</keyword>
<dbReference type="AlphaFoldDB" id="L9KKH2"/>
<keyword evidence="11" id="KW-0449">Lipoprotein</keyword>
<dbReference type="EMBL" id="KB320789">
    <property type="protein sequence ID" value="ELW63248.1"/>
    <property type="molecule type" value="Genomic_DNA"/>
</dbReference>
<dbReference type="GO" id="GO:0007155">
    <property type="term" value="P:cell adhesion"/>
    <property type="evidence" value="ECO:0007669"/>
    <property type="project" value="InterPro"/>
</dbReference>
<dbReference type="eggNOG" id="ENOG502S18P">
    <property type="taxonomic scope" value="Eukaryota"/>
</dbReference>
<dbReference type="PANTHER" id="PTHR19226:SF2">
    <property type="entry name" value="THY-1 MEMBRANE GLYCOPROTEIN"/>
    <property type="match status" value="1"/>
</dbReference>
<organism evidence="15 16">
    <name type="scientific">Tupaia chinensis</name>
    <name type="common">Chinese tree shrew</name>
    <name type="synonym">Tupaia belangeri chinensis</name>
    <dbReference type="NCBI Taxonomy" id="246437"/>
    <lineage>
        <taxon>Eukaryota</taxon>
        <taxon>Metazoa</taxon>
        <taxon>Chordata</taxon>
        <taxon>Craniata</taxon>
        <taxon>Vertebrata</taxon>
        <taxon>Euteleostomi</taxon>
        <taxon>Mammalia</taxon>
        <taxon>Eutheria</taxon>
        <taxon>Euarchontoglires</taxon>
        <taxon>Scandentia</taxon>
        <taxon>Tupaiidae</taxon>
        <taxon>Tupaia</taxon>
    </lineage>
</organism>
<dbReference type="InParanoid" id="L9KKH2"/>
<dbReference type="InterPro" id="IPR013151">
    <property type="entry name" value="Immunoglobulin_dom"/>
</dbReference>
<dbReference type="PANTHER" id="PTHR19226">
    <property type="entry name" value="THY-1 MEMBRANE GLYCOPROTEIN"/>
    <property type="match status" value="1"/>
</dbReference>
<sequence>MAVLGLPEGGKCGHSWSLSWLIPILFSPQIQDRALGTMNAVIGIILLTAPKPYPNLEGALRGPVLQVSQGQKVTSLTACLVNQSLRLDCRHENTTTTPIQYEFSLTRETKKHVLFGTMGVPEHTYRSRTNFTSKYNIKVLYLSAFTNKDEGLYTCELRLSGQPSTVSSQNISVFRGQKVTSLTACLVNQSLRLDCRHENTTTTPIQYEFSLTRETKKHVLFGTMGVPEHTYRSRTNFTSKYNIKVLYLSAFTNKDEGLYTCELRLSGQPSTVSSQNISVFRDKLVTCEGISLLAQSTSWLLLLLLSLSLLQATDFIAL</sequence>
<dbReference type="Pfam" id="PF00047">
    <property type="entry name" value="ig"/>
    <property type="match status" value="2"/>
</dbReference>
<evidence type="ECO:0000256" key="13">
    <source>
        <dbReference type="ARBA" id="ARBA00032696"/>
    </source>
</evidence>
<evidence type="ECO:0000259" key="14">
    <source>
        <dbReference type="PROSITE" id="PS50835"/>
    </source>
</evidence>
<dbReference type="GO" id="GO:0009897">
    <property type="term" value="C:external side of plasma membrane"/>
    <property type="evidence" value="ECO:0007669"/>
    <property type="project" value="TreeGrafter"/>
</dbReference>
<accession>L9KKH2</accession>
<reference evidence="16" key="2">
    <citation type="journal article" date="2013" name="Nat. Commun.">
        <title>Genome of the Chinese tree shrew.</title>
        <authorList>
            <person name="Fan Y."/>
            <person name="Huang Z.Y."/>
            <person name="Cao C.C."/>
            <person name="Chen C.S."/>
            <person name="Chen Y.X."/>
            <person name="Fan D.D."/>
            <person name="He J."/>
            <person name="Hou H.L."/>
            <person name="Hu L."/>
            <person name="Hu X.T."/>
            <person name="Jiang X.T."/>
            <person name="Lai R."/>
            <person name="Lang Y.S."/>
            <person name="Liang B."/>
            <person name="Liao S.G."/>
            <person name="Mu D."/>
            <person name="Ma Y.Y."/>
            <person name="Niu Y.Y."/>
            <person name="Sun X.Q."/>
            <person name="Xia J.Q."/>
            <person name="Xiao J."/>
            <person name="Xiong Z.Q."/>
            <person name="Xu L."/>
            <person name="Yang L."/>
            <person name="Zhang Y."/>
            <person name="Zhao W."/>
            <person name="Zhao X.D."/>
            <person name="Zheng Y.T."/>
            <person name="Zhou J.M."/>
            <person name="Zhu Y.B."/>
            <person name="Zhang G.J."/>
            <person name="Wang J."/>
            <person name="Yao Y.G."/>
        </authorList>
    </citation>
    <scope>NUCLEOTIDE SEQUENCE [LARGE SCALE GENOMIC DNA]</scope>
</reference>
<dbReference type="SMART" id="SM00409">
    <property type="entry name" value="IG"/>
    <property type="match status" value="2"/>
</dbReference>
<dbReference type="GO" id="GO:0045121">
    <property type="term" value="C:membrane raft"/>
    <property type="evidence" value="ECO:0007669"/>
    <property type="project" value="TreeGrafter"/>
</dbReference>
<keyword evidence="8" id="KW-1015">Disulfide bond</keyword>
<dbReference type="GO" id="GO:0005096">
    <property type="term" value="F:GTPase activator activity"/>
    <property type="evidence" value="ECO:0007669"/>
    <property type="project" value="TreeGrafter"/>
</dbReference>
<keyword evidence="10" id="KW-0873">Pyrrolidone carboxylic acid</keyword>
<evidence type="ECO:0000313" key="15">
    <source>
        <dbReference type="EMBL" id="ELW63248.1"/>
    </source>
</evidence>
<dbReference type="InterPro" id="IPR036179">
    <property type="entry name" value="Ig-like_dom_sf"/>
</dbReference>
<dbReference type="FunFam" id="2.60.40.10:FF:001319">
    <property type="entry name" value="Thy-1 membrane glycoprotein"/>
    <property type="match status" value="2"/>
</dbReference>
<keyword evidence="6" id="KW-0732">Signal</keyword>
<protein>
    <recommendedName>
        <fullName evidence="3">Thy-1 membrane glycoprotein</fullName>
    </recommendedName>
    <alternativeName>
        <fullName evidence="13">Thy-1 antigen</fullName>
    </alternativeName>
</protein>
<dbReference type="GO" id="GO:0002682">
    <property type="term" value="P:regulation of immune system process"/>
    <property type="evidence" value="ECO:0007669"/>
    <property type="project" value="UniProtKB-ARBA"/>
</dbReference>
<keyword evidence="9" id="KW-0325">Glycoprotein</keyword>
<dbReference type="Proteomes" id="UP000011518">
    <property type="component" value="Unassembled WGS sequence"/>
</dbReference>
<gene>
    <name evidence="15" type="ORF">TREES_T100013267</name>
</gene>
<dbReference type="PROSITE" id="PS50835">
    <property type="entry name" value="IG_LIKE"/>
    <property type="match status" value="1"/>
</dbReference>
<keyword evidence="12" id="KW-0393">Immunoglobulin domain</keyword>
<evidence type="ECO:0000256" key="8">
    <source>
        <dbReference type="ARBA" id="ARBA00023157"/>
    </source>
</evidence>
<evidence type="ECO:0000256" key="10">
    <source>
        <dbReference type="ARBA" id="ARBA00023283"/>
    </source>
</evidence>
<evidence type="ECO:0000256" key="9">
    <source>
        <dbReference type="ARBA" id="ARBA00023180"/>
    </source>
</evidence>
<dbReference type="GO" id="GO:0007229">
    <property type="term" value="P:integrin-mediated signaling pathway"/>
    <property type="evidence" value="ECO:0007669"/>
    <property type="project" value="TreeGrafter"/>
</dbReference>
<keyword evidence="7" id="KW-0472">Membrane</keyword>
<dbReference type="GO" id="GO:0030425">
    <property type="term" value="C:dendrite"/>
    <property type="evidence" value="ECO:0007669"/>
    <property type="project" value="TreeGrafter"/>
</dbReference>
<dbReference type="SMART" id="SM00406">
    <property type="entry name" value="IGv"/>
    <property type="match status" value="2"/>
</dbReference>
<evidence type="ECO:0000256" key="12">
    <source>
        <dbReference type="ARBA" id="ARBA00023319"/>
    </source>
</evidence>
<dbReference type="GO" id="GO:0030334">
    <property type="term" value="P:regulation of cell migration"/>
    <property type="evidence" value="ECO:0007669"/>
    <property type="project" value="InterPro"/>
</dbReference>
<comment type="subcellular location">
    <subcellularLocation>
        <location evidence="2">Cell membrane</location>
        <topology evidence="2">Lipid-anchor</topology>
        <topology evidence="2">GPI-anchor</topology>
    </subcellularLocation>
</comment>
<dbReference type="STRING" id="246437.L9KKH2"/>
<dbReference type="InterPro" id="IPR007110">
    <property type="entry name" value="Ig-like_dom"/>
</dbReference>
<feature type="domain" description="Ig-like" evidence="14">
    <location>
        <begin position="54"/>
        <end position="172"/>
    </location>
</feature>
<dbReference type="GO" id="GO:0005178">
    <property type="term" value="F:integrin binding"/>
    <property type="evidence" value="ECO:0007669"/>
    <property type="project" value="InterPro"/>
</dbReference>
<dbReference type="InterPro" id="IPR033292">
    <property type="entry name" value="THY1"/>
</dbReference>
<proteinExistence type="predicted"/>
<dbReference type="GO" id="GO:0005925">
    <property type="term" value="C:focal adhesion"/>
    <property type="evidence" value="ECO:0007669"/>
    <property type="project" value="TreeGrafter"/>
</dbReference>
<dbReference type="InterPro" id="IPR013106">
    <property type="entry name" value="Ig_V-set"/>
</dbReference>
<keyword evidence="16" id="KW-1185">Reference proteome</keyword>
<evidence type="ECO:0000256" key="5">
    <source>
        <dbReference type="ARBA" id="ARBA00022622"/>
    </source>
</evidence>
<reference evidence="16" key="1">
    <citation type="submission" date="2012-07" db="EMBL/GenBank/DDBJ databases">
        <title>Genome of the Chinese tree shrew, a rising model animal genetically related to primates.</title>
        <authorList>
            <person name="Zhang G."/>
            <person name="Fan Y."/>
            <person name="Yao Y."/>
            <person name="Huang Z."/>
        </authorList>
    </citation>
    <scope>NUCLEOTIDE SEQUENCE [LARGE SCALE GENOMIC DNA]</scope>
</reference>
<name>L9KKH2_TUPCH</name>
<dbReference type="GO" id="GO:0051894">
    <property type="term" value="P:positive regulation of focal adhesion assembly"/>
    <property type="evidence" value="ECO:0007669"/>
    <property type="project" value="TreeGrafter"/>
</dbReference>
<evidence type="ECO:0000256" key="3">
    <source>
        <dbReference type="ARBA" id="ARBA00019731"/>
    </source>
</evidence>
<comment type="function">
    <text evidence="1">May play a role in cell-cell or cell-ligand interactions during synaptogenesis and other events in the brain.</text>
</comment>
<dbReference type="Gene3D" id="2.60.40.10">
    <property type="entry name" value="Immunoglobulins"/>
    <property type="match status" value="2"/>
</dbReference>
<dbReference type="InterPro" id="IPR013783">
    <property type="entry name" value="Ig-like_fold"/>
</dbReference>
<dbReference type="GO" id="GO:0043209">
    <property type="term" value="C:myelin sheath"/>
    <property type="evidence" value="ECO:0007669"/>
    <property type="project" value="TreeGrafter"/>
</dbReference>
<evidence type="ECO:0000256" key="11">
    <source>
        <dbReference type="ARBA" id="ARBA00023288"/>
    </source>
</evidence>
<evidence type="ECO:0000256" key="4">
    <source>
        <dbReference type="ARBA" id="ARBA00022475"/>
    </source>
</evidence>
<evidence type="ECO:0000313" key="16">
    <source>
        <dbReference type="Proteomes" id="UP000011518"/>
    </source>
</evidence>
<evidence type="ECO:0000256" key="2">
    <source>
        <dbReference type="ARBA" id="ARBA00004609"/>
    </source>
</evidence>